<protein>
    <recommendedName>
        <fullName evidence="4">Proteinase inhibitor I42 chagasin domain-containing protein</fullName>
    </recommendedName>
</protein>
<comment type="caution">
    <text evidence="5">The sequence shown here is derived from an EMBL/GenBank/DDBJ whole genome shotgun (WGS) entry which is preliminary data.</text>
</comment>
<feature type="domain" description="Proteinase inhibitor I42 chagasin" evidence="4">
    <location>
        <begin position="31"/>
        <end position="122"/>
    </location>
</feature>
<keyword evidence="1" id="KW-0646">Protease inhibitor</keyword>
<evidence type="ECO:0000313" key="6">
    <source>
        <dbReference type="Proteomes" id="UP000187209"/>
    </source>
</evidence>
<organism evidence="5 6">
    <name type="scientific">Stentor coeruleus</name>
    <dbReference type="NCBI Taxonomy" id="5963"/>
    <lineage>
        <taxon>Eukaryota</taxon>
        <taxon>Sar</taxon>
        <taxon>Alveolata</taxon>
        <taxon>Ciliophora</taxon>
        <taxon>Postciliodesmatophora</taxon>
        <taxon>Heterotrichea</taxon>
        <taxon>Heterotrichida</taxon>
        <taxon>Stentoridae</taxon>
        <taxon>Stentor</taxon>
    </lineage>
</organism>
<keyword evidence="2" id="KW-0789">Thiol protease inhibitor</keyword>
<gene>
    <name evidence="5" type="ORF">SteCoe_18036</name>
</gene>
<dbReference type="InterPro" id="IPR036331">
    <property type="entry name" value="Chagasin-like_sf"/>
</dbReference>
<dbReference type="AlphaFoldDB" id="A0A1R2BXC1"/>
<evidence type="ECO:0000256" key="2">
    <source>
        <dbReference type="ARBA" id="ARBA00022704"/>
    </source>
</evidence>
<dbReference type="OrthoDB" id="25461at2759"/>
<reference evidence="5 6" key="1">
    <citation type="submission" date="2016-11" db="EMBL/GenBank/DDBJ databases">
        <title>The macronuclear genome of Stentor coeruleus: a giant cell with tiny introns.</title>
        <authorList>
            <person name="Slabodnick M."/>
            <person name="Ruby J.G."/>
            <person name="Reiff S.B."/>
            <person name="Swart E.C."/>
            <person name="Gosai S."/>
            <person name="Prabakaran S."/>
            <person name="Witkowska E."/>
            <person name="Larue G.E."/>
            <person name="Fisher S."/>
            <person name="Freeman R.M."/>
            <person name="Gunawardena J."/>
            <person name="Chu W."/>
            <person name="Stover N.A."/>
            <person name="Gregory B.D."/>
            <person name="Nowacki M."/>
            <person name="Derisi J."/>
            <person name="Roy S.W."/>
            <person name="Marshall W.F."/>
            <person name="Sood P."/>
        </authorList>
    </citation>
    <scope>NUCLEOTIDE SEQUENCE [LARGE SCALE GENOMIC DNA]</scope>
    <source>
        <strain evidence="5">WM001</strain>
    </source>
</reference>
<dbReference type="InterPro" id="IPR018990">
    <property type="entry name" value="Prot_inh_I42_chagasin"/>
</dbReference>
<dbReference type="GO" id="GO:0004869">
    <property type="term" value="F:cysteine-type endopeptidase inhibitor activity"/>
    <property type="evidence" value="ECO:0007669"/>
    <property type="project" value="UniProtKB-KW"/>
</dbReference>
<feature type="signal peptide" evidence="3">
    <location>
        <begin position="1"/>
        <end position="16"/>
    </location>
</feature>
<sequence length="131" mass="14551">MVTKFLYLSFVTAVFSKLYDLDTISSIFISPNSSAKMQITSNPTTGYSWRLIPPDSFPIKCPNPSGTFIAANTLALGAPGKQIFELICTTECHEGDTETLTLIYSRPWEKEPVQFKTITVTVTFDADQINN</sequence>
<feature type="chain" id="PRO_5012616258" description="Proteinase inhibitor I42 chagasin domain-containing protein" evidence="3">
    <location>
        <begin position="17"/>
        <end position="131"/>
    </location>
</feature>
<dbReference type="Gene3D" id="2.60.40.2020">
    <property type="match status" value="1"/>
</dbReference>
<dbReference type="SUPFAM" id="SSF141066">
    <property type="entry name" value="ICP-like"/>
    <property type="match status" value="1"/>
</dbReference>
<dbReference type="Proteomes" id="UP000187209">
    <property type="component" value="Unassembled WGS sequence"/>
</dbReference>
<accession>A0A1R2BXC1</accession>
<evidence type="ECO:0000259" key="4">
    <source>
        <dbReference type="Pfam" id="PF09394"/>
    </source>
</evidence>
<dbReference type="Pfam" id="PF09394">
    <property type="entry name" value="Inhibitor_I42"/>
    <property type="match status" value="1"/>
</dbReference>
<evidence type="ECO:0000313" key="5">
    <source>
        <dbReference type="EMBL" id="OMJ81472.1"/>
    </source>
</evidence>
<proteinExistence type="predicted"/>
<keyword evidence="3" id="KW-0732">Signal</keyword>
<evidence type="ECO:0000256" key="1">
    <source>
        <dbReference type="ARBA" id="ARBA00022690"/>
    </source>
</evidence>
<evidence type="ECO:0000256" key="3">
    <source>
        <dbReference type="SAM" id="SignalP"/>
    </source>
</evidence>
<dbReference type="EMBL" id="MPUH01000379">
    <property type="protein sequence ID" value="OMJ81472.1"/>
    <property type="molecule type" value="Genomic_DNA"/>
</dbReference>
<keyword evidence="6" id="KW-1185">Reference proteome</keyword>
<name>A0A1R2BXC1_9CILI</name>